<feature type="zinc finger region" description="dksA C4-type" evidence="4">
    <location>
        <begin position="84"/>
        <end position="108"/>
    </location>
</feature>
<reference evidence="6 7" key="1">
    <citation type="submission" date="2020-05" db="EMBL/GenBank/DDBJ databases">
        <title>Draft genome sequence of Desulfovibrio psychrotolerans JS1T.</title>
        <authorList>
            <person name="Ueno A."/>
            <person name="Tamazawa S."/>
            <person name="Tamamura S."/>
            <person name="Murakami T."/>
            <person name="Kiyama T."/>
            <person name="Inomata H."/>
            <person name="Amano Y."/>
            <person name="Miyakawa K."/>
            <person name="Tamaki H."/>
            <person name="Naganuma T."/>
            <person name="Kaneko K."/>
        </authorList>
    </citation>
    <scope>NUCLEOTIDE SEQUENCE [LARGE SCALE GENOMIC DNA]</scope>
    <source>
        <strain evidence="6 7">JS1</strain>
    </source>
</reference>
<proteinExistence type="predicted"/>
<keyword evidence="1" id="KW-0479">Metal-binding</keyword>
<evidence type="ECO:0000259" key="5">
    <source>
        <dbReference type="Pfam" id="PF01258"/>
    </source>
</evidence>
<dbReference type="InterPro" id="IPR000962">
    <property type="entry name" value="Znf_DskA_TraR"/>
</dbReference>
<name>A0A7J0BUG2_9BACT</name>
<evidence type="ECO:0000256" key="3">
    <source>
        <dbReference type="ARBA" id="ARBA00022833"/>
    </source>
</evidence>
<accession>A0A7J0BUG2</accession>
<evidence type="ECO:0000313" key="6">
    <source>
        <dbReference type="EMBL" id="GFM36801.1"/>
    </source>
</evidence>
<feature type="domain" description="Zinc finger DksA/TraR C4-type" evidence="5">
    <location>
        <begin position="80"/>
        <end position="110"/>
    </location>
</feature>
<protein>
    <submittedName>
        <fullName evidence="6">DksA/traR C4-type zinc finger family protein</fullName>
    </submittedName>
</protein>
<keyword evidence="7" id="KW-1185">Reference proteome</keyword>
<dbReference type="Proteomes" id="UP000503820">
    <property type="component" value="Unassembled WGS sequence"/>
</dbReference>
<dbReference type="AlphaFoldDB" id="A0A7J0BUG2"/>
<comment type="caution">
    <text evidence="6">The sequence shown here is derived from an EMBL/GenBank/DDBJ whole genome shotgun (WGS) entry which is preliminary data.</text>
</comment>
<organism evidence="6 7">
    <name type="scientific">Desulfovibrio psychrotolerans</name>
    <dbReference type="NCBI Taxonomy" id="415242"/>
    <lineage>
        <taxon>Bacteria</taxon>
        <taxon>Pseudomonadati</taxon>
        <taxon>Thermodesulfobacteriota</taxon>
        <taxon>Desulfovibrionia</taxon>
        <taxon>Desulfovibrionales</taxon>
        <taxon>Desulfovibrionaceae</taxon>
        <taxon>Desulfovibrio</taxon>
    </lineage>
</organism>
<dbReference type="GO" id="GO:0008270">
    <property type="term" value="F:zinc ion binding"/>
    <property type="evidence" value="ECO:0007669"/>
    <property type="project" value="UniProtKB-KW"/>
</dbReference>
<dbReference type="Pfam" id="PF01258">
    <property type="entry name" value="zf-dskA_traR"/>
    <property type="match status" value="1"/>
</dbReference>
<dbReference type="RefSeq" id="WP_174409456.1">
    <property type="nucleotide sequence ID" value="NZ_BLVP01000007.1"/>
</dbReference>
<evidence type="ECO:0000256" key="4">
    <source>
        <dbReference type="PROSITE-ProRule" id="PRU00510"/>
    </source>
</evidence>
<evidence type="ECO:0000313" key="7">
    <source>
        <dbReference type="Proteomes" id="UP000503820"/>
    </source>
</evidence>
<dbReference type="EMBL" id="BLVP01000007">
    <property type="protein sequence ID" value="GFM36801.1"/>
    <property type="molecule type" value="Genomic_DNA"/>
</dbReference>
<dbReference type="PROSITE" id="PS51128">
    <property type="entry name" value="ZF_DKSA_2"/>
    <property type="match status" value="1"/>
</dbReference>
<sequence length="110" mass="12099">MTEADRTAIRRKIQDEMERLRPEIERLREVTRPVAPDDSIGRLSRMDNIVNIGVNKAALGKAAARLAGLEYALTQLDSPDFGTCAECGTSIPLARLLAMPESDLCVRCAE</sequence>
<keyword evidence="3" id="KW-0862">Zinc</keyword>
<dbReference type="SUPFAM" id="SSF57716">
    <property type="entry name" value="Glucocorticoid receptor-like (DNA-binding domain)"/>
    <property type="match status" value="1"/>
</dbReference>
<keyword evidence="2" id="KW-0863">Zinc-finger</keyword>
<gene>
    <name evidence="6" type="ORF">DSM19430T_14850</name>
</gene>
<dbReference type="Gene3D" id="1.20.120.910">
    <property type="entry name" value="DksA, coiled-coil domain"/>
    <property type="match status" value="1"/>
</dbReference>
<evidence type="ECO:0000256" key="1">
    <source>
        <dbReference type="ARBA" id="ARBA00022723"/>
    </source>
</evidence>
<evidence type="ECO:0000256" key="2">
    <source>
        <dbReference type="ARBA" id="ARBA00022771"/>
    </source>
</evidence>
<dbReference type="PANTHER" id="PTHR33823">
    <property type="entry name" value="RNA POLYMERASE-BINDING TRANSCRIPTION FACTOR DKSA-RELATED"/>
    <property type="match status" value="1"/>
</dbReference>